<organism evidence="2 3">
    <name type="scientific">Photobacterium leiognathi</name>
    <dbReference type="NCBI Taxonomy" id="553611"/>
    <lineage>
        <taxon>Bacteria</taxon>
        <taxon>Pseudomonadati</taxon>
        <taxon>Pseudomonadota</taxon>
        <taxon>Gammaproteobacteria</taxon>
        <taxon>Vibrionales</taxon>
        <taxon>Vibrionaceae</taxon>
        <taxon>Photobacterium</taxon>
    </lineage>
</organism>
<gene>
    <name evidence="2" type="ORF">CTM94_11760</name>
</gene>
<evidence type="ECO:0000256" key="1">
    <source>
        <dbReference type="SAM" id="MobiDB-lite"/>
    </source>
</evidence>
<dbReference type="RefSeq" id="WP_045063904.1">
    <property type="nucleotide sequence ID" value="NZ_CP131601.1"/>
</dbReference>
<dbReference type="Proteomes" id="UP000241566">
    <property type="component" value="Unassembled WGS sequence"/>
</dbReference>
<protein>
    <submittedName>
        <fullName evidence="2">Alpha-amylase</fullName>
    </submittedName>
</protein>
<comment type="caution">
    <text evidence="2">The sequence shown here is derived from an EMBL/GenBank/DDBJ whole genome shotgun (WGS) entry which is preliminary data.</text>
</comment>
<reference evidence="2 3" key="1">
    <citation type="submission" date="2018-01" db="EMBL/GenBank/DDBJ databases">
        <title>Whole genome sequencing of Histamine producing bacteria.</title>
        <authorList>
            <person name="Butler K."/>
        </authorList>
    </citation>
    <scope>NUCLEOTIDE SEQUENCE [LARGE SCALE GENOMIC DNA]</scope>
    <source>
        <strain evidence="2 3">ATCC 25521</strain>
    </source>
</reference>
<name>A0ABX5GEV4_PHOLE</name>
<dbReference type="EMBL" id="PYOI01000016">
    <property type="protein sequence ID" value="PSV81426.1"/>
    <property type="molecule type" value="Genomic_DNA"/>
</dbReference>
<proteinExistence type="predicted"/>
<evidence type="ECO:0000313" key="3">
    <source>
        <dbReference type="Proteomes" id="UP000241566"/>
    </source>
</evidence>
<accession>A0ABX5GEV4</accession>
<feature type="region of interest" description="Disordered" evidence="1">
    <location>
        <begin position="1"/>
        <end position="46"/>
    </location>
</feature>
<feature type="compositionally biased region" description="Polar residues" evidence="1">
    <location>
        <begin position="30"/>
        <end position="46"/>
    </location>
</feature>
<sequence length="46" mass="5094">MANNNHKANQSNSNKGTSGTNSSYQKVLDNRSNQLNPNNSRFQGKK</sequence>
<feature type="compositionally biased region" description="Low complexity" evidence="1">
    <location>
        <begin position="1"/>
        <end position="23"/>
    </location>
</feature>
<evidence type="ECO:0000313" key="2">
    <source>
        <dbReference type="EMBL" id="PSV81426.1"/>
    </source>
</evidence>
<keyword evidence="3" id="KW-1185">Reference proteome</keyword>